<dbReference type="PANTHER" id="PTHR44846">
    <property type="entry name" value="MANNOSYL-D-GLYCERATE TRANSPORT/METABOLISM SYSTEM REPRESSOR MNGR-RELATED"/>
    <property type="match status" value="1"/>
</dbReference>
<feature type="transmembrane region" description="Helical" evidence="4">
    <location>
        <begin position="226"/>
        <end position="247"/>
    </location>
</feature>
<dbReference type="InterPro" id="IPR050679">
    <property type="entry name" value="Bact_HTH_transcr_reg"/>
</dbReference>
<evidence type="ECO:0000313" key="7">
    <source>
        <dbReference type="Proteomes" id="UP000469011"/>
    </source>
</evidence>
<evidence type="ECO:0000256" key="2">
    <source>
        <dbReference type="ARBA" id="ARBA00023125"/>
    </source>
</evidence>
<accession>A0A6N9T877</accession>
<dbReference type="RefSeq" id="WP_163465945.1">
    <property type="nucleotide sequence ID" value="NZ_JAAAMG010000030.1"/>
</dbReference>
<dbReference type="InterPro" id="IPR011663">
    <property type="entry name" value="UTRA"/>
</dbReference>
<dbReference type="InterPro" id="IPR028978">
    <property type="entry name" value="Chorismate_lyase_/UTRA_dom_sf"/>
</dbReference>
<keyword evidence="2" id="KW-0238">DNA-binding</keyword>
<protein>
    <submittedName>
        <fullName evidence="6">GntR family transcriptional regulator</fullName>
    </submittedName>
</protein>
<proteinExistence type="predicted"/>
<dbReference type="PROSITE" id="PS50949">
    <property type="entry name" value="HTH_GNTR"/>
    <property type="match status" value="1"/>
</dbReference>
<evidence type="ECO:0000256" key="4">
    <source>
        <dbReference type="SAM" id="Phobius"/>
    </source>
</evidence>
<dbReference type="PANTHER" id="PTHR44846:SF1">
    <property type="entry name" value="MANNOSYL-D-GLYCERATE TRANSPORT_METABOLISM SYSTEM REPRESSOR MNGR-RELATED"/>
    <property type="match status" value="1"/>
</dbReference>
<comment type="caution">
    <text evidence="6">The sequence shown here is derived from an EMBL/GenBank/DDBJ whole genome shotgun (WGS) entry which is preliminary data.</text>
</comment>
<evidence type="ECO:0000256" key="1">
    <source>
        <dbReference type="ARBA" id="ARBA00023015"/>
    </source>
</evidence>
<dbReference type="Pfam" id="PF00392">
    <property type="entry name" value="GntR"/>
    <property type="match status" value="1"/>
</dbReference>
<keyword evidence="4" id="KW-0812">Transmembrane</keyword>
<dbReference type="SMART" id="SM00866">
    <property type="entry name" value="UTRA"/>
    <property type="match status" value="1"/>
</dbReference>
<feature type="domain" description="HTH gntR-type" evidence="5">
    <location>
        <begin position="19"/>
        <end position="87"/>
    </location>
</feature>
<keyword evidence="4" id="KW-1133">Transmembrane helix</keyword>
<dbReference type="Pfam" id="PF07702">
    <property type="entry name" value="UTRA"/>
    <property type="match status" value="1"/>
</dbReference>
<keyword evidence="1" id="KW-0805">Transcription regulation</keyword>
<dbReference type="EMBL" id="JAAAMG010000030">
    <property type="protein sequence ID" value="NDW07490.1"/>
    <property type="molecule type" value="Genomic_DNA"/>
</dbReference>
<dbReference type="SUPFAM" id="SSF64288">
    <property type="entry name" value="Chorismate lyase-like"/>
    <property type="match status" value="1"/>
</dbReference>
<dbReference type="SMART" id="SM00345">
    <property type="entry name" value="HTH_GNTR"/>
    <property type="match status" value="1"/>
</dbReference>
<dbReference type="PRINTS" id="PR00035">
    <property type="entry name" value="HTHGNTR"/>
</dbReference>
<dbReference type="InterPro" id="IPR000524">
    <property type="entry name" value="Tscrpt_reg_HTH_GntR"/>
</dbReference>
<dbReference type="Gene3D" id="1.10.10.10">
    <property type="entry name" value="Winged helix-like DNA-binding domain superfamily/Winged helix DNA-binding domain"/>
    <property type="match status" value="1"/>
</dbReference>
<dbReference type="GO" id="GO:0045892">
    <property type="term" value="P:negative regulation of DNA-templated transcription"/>
    <property type="evidence" value="ECO:0007669"/>
    <property type="project" value="TreeGrafter"/>
</dbReference>
<keyword evidence="7" id="KW-1185">Reference proteome</keyword>
<dbReference type="SUPFAM" id="SSF46785">
    <property type="entry name" value="Winged helix' DNA-binding domain"/>
    <property type="match status" value="1"/>
</dbReference>
<dbReference type="GO" id="GO:0003700">
    <property type="term" value="F:DNA-binding transcription factor activity"/>
    <property type="evidence" value="ECO:0007669"/>
    <property type="project" value="InterPro"/>
</dbReference>
<organism evidence="6 7">
    <name type="scientific">Jiella pacifica</name>
    <dbReference type="NCBI Taxonomy" id="2696469"/>
    <lineage>
        <taxon>Bacteria</taxon>
        <taxon>Pseudomonadati</taxon>
        <taxon>Pseudomonadota</taxon>
        <taxon>Alphaproteobacteria</taxon>
        <taxon>Hyphomicrobiales</taxon>
        <taxon>Aurantimonadaceae</taxon>
        <taxon>Jiella</taxon>
    </lineage>
</organism>
<dbReference type="GO" id="GO:0003677">
    <property type="term" value="F:DNA binding"/>
    <property type="evidence" value="ECO:0007669"/>
    <property type="project" value="UniProtKB-KW"/>
</dbReference>
<dbReference type="AlphaFoldDB" id="A0A6N9T877"/>
<name>A0A6N9T877_9HYPH</name>
<reference evidence="6 7" key="1">
    <citation type="submission" date="2020-01" db="EMBL/GenBank/DDBJ databases">
        <title>Jiella pacifica sp. nov.</title>
        <authorList>
            <person name="Xue Z."/>
            <person name="Zhu S."/>
            <person name="Chen J."/>
            <person name="Yang J."/>
        </authorList>
    </citation>
    <scope>NUCLEOTIDE SEQUENCE [LARGE SCALE GENOMIC DNA]</scope>
    <source>
        <strain evidence="6 7">40Bstr34</strain>
    </source>
</reference>
<keyword evidence="3" id="KW-0804">Transcription</keyword>
<dbReference type="CDD" id="cd07377">
    <property type="entry name" value="WHTH_GntR"/>
    <property type="match status" value="1"/>
</dbReference>
<dbReference type="Gene3D" id="3.40.1410.10">
    <property type="entry name" value="Chorismate lyase-like"/>
    <property type="match status" value="1"/>
</dbReference>
<evidence type="ECO:0000259" key="5">
    <source>
        <dbReference type="PROSITE" id="PS50949"/>
    </source>
</evidence>
<dbReference type="InterPro" id="IPR036388">
    <property type="entry name" value="WH-like_DNA-bd_sf"/>
</dbReference>
<gene>
    <name evidence="6" type="ORF">GTK09_24035</name>
</gene>
<dbReference type="Proteomes" id="UP000469011">
    <property type="component" value="Unassembled WGS sequence"/>
</dbReference>
<evidence type="ECO:0000313" key="6">
    <source>
        <dbReference type="EMBL" id="NDW07490.1"/>
    </source>
</evidence>
<dbReference type="InterPro" id="IPR036390">
    <property type="entry name" value="WH_DNA-bd_sf"/>
</dbReference>
<keyword evidence="4" id="KW-0472">Membrane</keyword>
<sequence length="259" mass="29015">MTRDTGTASKTSAAAANTGPRYLRIQRMLAGRIESGAYPVGSLMPTESDLGEEFATSRFTVREALRCLTEDGYVERRQGMGTRVISLRPQRRYHQSFESLQELFQVAVDTTMVVLGDQPVVLDGELAERVGGRAGERWIRIDGVRWTAPGGRPICYIQSYVPERFEALVQQFAEHRGPFFDLLERRSGAAIEEVQQEIRAVEMPLAIARQLGLPAGAASLQLLRRYVTAGAILIASFNWHIAGEMTYKMRIRRGRQQPD</sequence>
<evidence type="ECO:0000256" key="3">
    <source>
        <dbReference type="ARBA" id="ARBA00023163"/>
    </source>
</evidence>